<dbReference type="AlphaFoldDB" id="A0A7X1N5P0"/>
<dbReference type="Proteomes" id="UP000484381">
    <property type="component" value="Unassembled WGS sequence"/>
</dbReference>
<gene>
    <name evidence="1" type="ORF">GCT13_02030</name>
</gene>
<name>A0A7X1N5P0_9BURK</name>
<evidence type="ECO:0000313" key="2">
    <source>
        <dbReference type="Proteomes" id="UP000484381"/>
    </source>
</evidence>
<evidence type="ECO:0000313" key="1">
    <source>
        <dbReference type="EMBL" id="MPW15724.1"/>
    </source>
</evidence>
<sequence length="87" mass="9625">MMGFAAASALYEDIGIAFDDEDAFERREVKRPTSSNDGSPGSVIEFLRTLAQARISVNDRKMARRAQVLLRAVGRFPATFIFRASPS</sequence>
<dbReference type="EMBL" id="WHNP01000002">
    <property type="protein sequence ID" value="MPW15724.1"/>
    <property type="molecule type" value="Genomic_DNA"/>
</dbReference>
<reference evidence="1 2" key="1">
    <citation type="submission" date="2019-10" db="EMBL/GenBank/DDBJ databases">
        <title>Paraburkholderia sp. isolated from nodules of Mimosa pudica from Brazilian Atlantic Forest soils.</title>
        <authorList>
            <person name="Paulitsch F."/>
            <person name="Hungria M."/>
            <person name="Dall'Agnol R."/>
        </authorList>
    </citation>
    <scope>NUCLEOTIDE SEQUENCE [LARGE SCALE GENOMIC DNA]</scope>
    <source>
        <strain evidence="1 2">CNPSo 3157</strain>
    </source>
</reference>
<keyword evidence="2" id="KW-1185">Reference proteome</keyword>
<organism evidence="1 2">
    <name type="scientific">Paraburkholderia franconis</name>
    <dbReference type="NCBI Taxonomy" id="2654983"/>
    <lineage>
        <taxon>Bacteria</taxon>
        <taxon>Pseudomonadati</taxon>
        <taxon>Pseudomonadota</taxon>
        <taxon>Betaproteobacteria</taxon>
        <taxon>Burkholderiales</taxon>
        <taxon>Burkholderiaceae</taxon>
        <taxon>Paraburkholderia</taxon>
    </lineage>
</organism>
<dbReference type="RefSeq" id="WP_152755121.1">
    <property type="nucleotide sequence ID" value="NZ_WHNP01000002.1"/>
</dbReference>
<protein>
    <submittedName>
        <fullName evidence="1">Uncharacterized protein</fullName>
    </submittedName>
</protein>
<proteinExistence type="predicted"/>
<comment type="caution">
    <text evidence="1">The sequence shown here is derived from an EMBL/GenBank/DDBJ whole genome shotgun (WGS) entry which is preliminary data.</text>
</comment>
<accession>A0A7X1N5P0</accession>